<accession>A0A1N6FUC5</accession>
<gene>
    <name evidence="1" type="ORF">SAMN02745161_1516</name>
</gene>
<dbReference type="RefSeq" id="WP_074216314.1">
    <property type="nucleotide sequence ID" value="NZ_FSRG01000004.1"/>
</dbReference>
<evidence type="ECO:0000313" key="2">
    <source>
        <dbReference type="Proteomes" id="UP000184694"/>
    </source>
</evidence>
<keyword evidence="2" id="KW-1185">Reference proteome</keyword>
<dbReference type="EMBL" id="FSRG01000004">
    <property type="protein sequence ID" value="SIN98820.1"/>
    <property type="molecule type" value="Genomic_DNA"/>
</dbReference>
<dbReference type="STRING" id="1121457.SAMN02745161_1516"/>
<sequence>MKDNSKIEIFFTDIQAQVAQANSLESETQKASELLNIIAKLDDNVSLFIEKEARINDYCKIVRLALPTILMCNELQGALQIYDSLTSLCDECEYSMLHTTLYSIAATTAIAALSTNNMDIANKLYTDLQIIESYSGSVEAAKELARVAISLMTTSLTMEDHAGAAGLFEDICNLCRKHRHTSVRILLADAARSLYIISRQQDQYENASQAYVILTDPEKGLVRHKECAPAVADALLQMYQLELSLKGPRTKTLYSLLMLVTETELKLESEEATRNAIQQLLLLQINAIAFNLVETQPDCEKFAELIPTLFTKGSKANASGQYWIVYAEIASAGFLHFAKQKNLQACIDILANVRNVFEAFPNEEEIADPYATMIANIIAATSPQDNIISIKLYKEIITNCLKYPTPQLLYPALWACNILLKKRTGQHVVPLSTMLKHMHGLKAHCVGNEALLARYVECYSTFLFFALNPDNKELSYSQIKNEINLLCELIKNNEEAARVKLIIENAESIRCAEQEDFTASSVHFEKAQSIAECFTDSLIIGEEYAKVAYNYAITSAKNDSLIEYQRAYNTLSKLCDTQPQNELAAEFLSKSAISFVPMLKSTSNDEAITFIAGQMELLERAYPNNTTVQSMCQAMKKLAA</sequence>
<dbReference type="AlphaFoldDB" id="A0A1N6FUC5"/>
<reference evidence="2" key="1">
    <citation type="submission" date="2016-11" db="EMBL/GenBank/DDBJ databases">
        <authorList>
            <person name="Varghese N."/>
            <person name="Submissions S."/>
        </authorList>
    </citation>
    <scope>NUCLEOTIDE SEQUENCE [LARGE SCALE GENOMIC DNA]</scope>
    <source>
        <strain evidence="2">DSM 17456</strain>
    </source>
</reference>
<organism evidence="1 2">
    <name type="scientific">Halodesulfovibrio marinisediminis DSM 17456</name>
    <dbReference type="NCBI Taxonomy" id="1121457"/>
    <lineage>
        <taxon>Bacteria</taxon>
        <taxon>Pseudomonadati</taxon>
        <taxon>Thermodesulfobacteriota</taxon>
        <taxon>Desulfovibrionia</taxon>
        <taxon>Desulfovibrionales</taxon>
        <taxon>Desulfovibrionaceae</taxon>
        <taxon>Halodesulfovibrio</taxon>
    </lineage>
</organism>
<dbReference type="Proteomes" id="UP000184694">
    <property type="component" value="Unassembled WGS sequence"/>
</dbReference>
<proteinExistence type="predicted"/>
<protein>
    <submittedName>
        <fullName evidence="1">Uncharacterized protein</fullName>
    </submittedName>
</protein>
<name>A0A1N6FUC5_9BACT</name>
<evidence type="ECO:0000313" key="1">
    <source>
        <dbReference type="EMBL" id="SIN98820.1"/>
    </source>
</evidence>